<protein>
    <submittedName>
        <fullName evidence="2">Uncharacterized protein</fullName>
    </submittedName>
</protein>
<reference evidence="2" key="2">
    <citation type="submission" date="2023-06" db="EMBL/GenBank/DDBJ databases">
        <authorList>
            <consortium name="Lawrence Berkeley National Laboratory"/>
            <person name="Mondo S.J."/>
            <person name="Hensen N."/>
            <person name="Bonometti L."/>
            <person name="Westerberg I."/>
            <person name="Brannstrom I.O."/>
            <person name="Guillou S."/>
            <person name="Cros-Aarteil S."/>
            <person name="Calhoun S."/>
            <person name="Haridas S."/>
            <person name="Kuo A."/>
            <person name="Pangilinan J."/>
            <person name="Riley R."/>
            <person name="Labutti K."/>
            <person name="Andreopoulos B."/>
            <person name="Lipzen A."/>
            <person name="Chen C."/>
            <person name="Yanf M."/>
            <person name="Daum C."/>
            <person name="Ng V."/>
            <person name="Clum A."/>
            <person name="Steindorff A."/>
            <person name="Ohm R."/>
            <person name="Martin F."/>
            <person name="Silar P."/>
            <person name="Natvig D."/>
            <person name="Lalanne C."/>
            <person name="Gautier V."/>
            <person name="Ament-Velasquez S.L."/>
            <person name="Kruys A."/>
            <person name="Hutchinson M.I."/>
            <person name="Powell A.J."/>
            <person name="Barry K."/>
            <person name="Miller A.N."/>
            <person name="Grigoriev I.V."/>
            <person name="Debuchy R."/>
            <person name="Gladieux P."/>
            <person name="Thoren M.H."/>
            <person name="Johannesson H."/>
        </authorList>
    </citation>
    <scope>NUCLEOTIDE SEQUENCE</scope>
    <source>
        <strain evidence="2">CBS 333.67</strain>
    </source>
</reference>
<evidence type="ECO:0000313" key="3">
    <source>
        <dbReference type="Proteomes" id="UP001273166"/>
    </source>
</evidence>
<dbReference type="RefSeq" id="XP_062719535.1">
    <property type="nucleotide sequence ID" value="XM_062868077.1"/>
</dbReference>
<dbReference type="AlphaFoldDB" id="A0AAJ0LZU1"/>
<keyword evidence="1" id="KW-0472">Membrane</keyword>
<reference evidence="2" key="1">
    <citation type="journal article" date="2023" name="Mol. Phylogenet. Evol.">
        <title>Genome-scale phylogeny and comparative genomics of the fungal order Sordariales.</title>
        <authorList>
            <person name="Hensen N."/>
            <person name="Bonometti L."/>
            <person name="Westerberg I."/>
            <person name="Brannstrom I.O."/>
            <person name="Guillou S."/>
            <person name="Cros-Aarteil S."/>
            <person name="Calhoun S."/>
            <person name="Haridas S."/>
            <person name="Kuo A."/>
            <person name="Mondo S."/>
            <person name="Pangilinan J."/>
            <person name="Riley R."/>
            <person name="LaButti K."/>
            <person name="Andreopoulos B."/>
            <person name="Lipzen A."/>
            <person name="Chen C."/>
            <person name="Yan M."/>
            <person name="Daum C."/>
            <person name="Ng V."/>
            <person name="Clum A."/>
            <person name="Steindorff A."/>
            <person name="Ohm R.A."/>
            <person name="Martin F."/>
            <person name="Silar P."/>
            <person name="Natvig D.O."/>
            <person name="Lalanne C."/>
            <person name="Gautier V."/>
            <person name="Ament-Velasquez S.L."/>
            <person name="Kruys A."/>
            <person name="Hutchinson M.I."/>
            <person name="Powell A.J."/>
            <person name="Barry K."/>
            <person name="Miller A.N."/>
            <person name="Grigoriev I.V."/>
            <person name="Debuchy R."/>
            <person name="Gladieux P."/>
            <person name="Hiltunen Thoren M."/>
            <person name="Johannesson H."/>
        </authorList>
    </citation>
    <scope>NUCLEOTIDE SEQUENCE</scope>
    <source>
        <strain evidence="2">CBS 333.67</strain>
    </source>
</reference>
<name>A0AAJ0LZU1_9PEZI</name>
<keyword evidence="1" id="KW-1133">Transmembrane helix</keyword>
<sequence length="142" mass="15491">MAFVRDLNVGGFFRRYFSFKTLRAVRVFQSSHSHFYKERGLKTSNQYTPSSRPTTGLRVPRLRRKDRRHALGFVEGWNTNRIAISGSVPCLASCLVGAIGSAMGGDPQTAFTVASFILTSSSILLALLAISSSIESSGGLSR</sequence>
<dbReference type="Proteomes" id="UP001273166">
    <property type="component" value="Unassembled WGS sequence"/>
</dbReference>
<accession>A0AAJ0LZU1</accession>
<feature type="transmembrane region" description="Helical" evidence="1">
    <location>
        <begin position="109"/>
        <end position="130"/>
    </location>
</feature>
<proteinExistence type="predicted"/>
<keyword evidence="3" id="KW-1185">Reference proteome</keyword>
<evidence type="ECO:0000256" key="1">
    <source>
        <dbReference type="SAM" id="Phobius"/>
    </source>
</evidence>
<dbReference type="GeneID" id="87886906"/>
<evidence type="ECO:0000313" key="2">
    <source>
        <dbReference type="EMBL" id="KAK3303755.1"/>
    </source>
</evidence>
<dbReference type="EMBL" id="JAUDZG010000006">
    <property type="protein sequence ID" value="KAK3303755.1"/>
    <property type="molecule type" value="Genomic_DNA"/>
</dbReference>
<keyword evidence="1" id="KW-0812">Transmembrane</keyword>
<gene>
    <name evidence="2" type="ORF">B0T15DRAFT_513894</name>
</gene>
<comment type="caution">
    <text evidence="2">The sequence shown here is derived from an EMBL/GenBank/DDBJ whole genome shotgun (WGS) entry which is preliminary data.</text>
</comment>
<feature type="transmembrane region" description="Helical" evidence="1">
    <location>
        <begin position="82"/>
        <end position="103"/>
    </location>
</feature>
<organism evidence="2 3">
    <name type="scientific">Chaetomium strumarium</name>
    <dbReference type="NCBI Taxonomy" id="1170767"/>
    <lineage>
        <taxon>Eukaryota</taxon>
        <taxon>Fungi</taxon>
        <taxon>Dikarya</taxon>
        <taxon>Ascomycota</taxon>
        <taxon>Pezizomycotina</taxon>
        <taxon>Sordariomycetes</taxon>
        <taxon>Sordariomycetidae</taxon>
        <taxon>Sordariales</taxon>
        <taxon>Chaetomiaceae</taxon>
        <taxon>Chaetomium</taxon>
    </lineage>
</organism>